<gene>
    <name evidence="5" type="ORF">G5C65_07930</name>
</gene>
<feature type="region of interest" description="Disordered" evidence="3">
    <location>
        <begin position="1"/>
        <end position="25"/>
    </location>
</feature>
<protein>
    <submittedName>
        <fullName evidence="5">Methyltransferase domain-containing protein</fullName>
    </submittedName>
</protein>
<dbReference type="InterPro" id="IPR041698">
    <property type="entry name" value="Methyltransf_25"/>
</dbReference>
<dbReference type="GO" id="GO:0017000">
    <property type="term" value="P:antibiotic biosynthetic process"/>
    <property type="evidence" value="ECO:0007669"/>
    <property type="project" value="UniProtKB-ARBA"/>
</dbReference>
<dbReference type="RefSeq" id="WP_165297935.1">
    <property type="nucleotide sequence ID" value="NZ_JAAKZZ010000051.1"/>
</dbReference>
<name>A0A6G4WTV8_9ACTN</name>
<dbReference type="PANTHER" id="PTHR43861">
    <property type="entry name" value="TRANS-ACONITATE 2-METHYLTRANSFERASE-RELATED"/>
    <property type="match status" value="1"/>
</dbReference>
<keyword evidence="1 5" id="KW-0489">Methyltransferase</keyword>
<dbReference type="InterPro" id="IPR029063">
    <property type="entry name" value="SAM-dependent_MTases_sf"/>
</dbReference>
<dbReference type="CDD" id="cd02440">
    <property type="entry name" value="AdoMet_MTases"/>
    <property type="match status" value="1"/>
</dbReference>
<evidence type="ECO:0000256" key="3">
    <source>
        <dbReference type="SAM" id="MobiDB-lite"/>
    </source>
</evidence>
<feature type="domain" description="Methyltransferase" evidence="4">
    <location>
        <begin position="74"/>
        <end position="170"/>
    </location>
</feature>
<dbReference type="Pfam" id="PF13649">
    <property type="entry name" value="Methyltransf_25"/>
    <property type="match status" value="1"/>
</dbReference>
<evidence type="ECO:0000313" key="6">
    <source>
        <dbReference type="Proteomes" id="UP000477722"/>
    </source>
</evidence>
<dbReference type="Proteomes" id="UP000477722">
    <property type="component" value="Unassembled WGS sequence"/>
</dbReference>
<keyword evidence="2 5" id="KW-0808">Transferase</keyword>
<dbReference type="GO" id="GO:0032259">
    <property type="term" value="P:methylation"/>
    <property type="evidence" value="ECO:0007669"/>
    <property type="project" value="UniProtKB-KW"/>
</dbReference>
<dbReference type="Gene3D" id="3.40.50.150">
    <property type="entry name" value="Vaccinia Virus protein VP39"/>
    <property type="match status" value="1"/>
</dbReference>
<dbReference type="SUPFAM" id="SSF53335">
    <property type="entry name" value="S-adenosyl-L-methionine-dependent methyltransferases"/>
    <property type="match status" value="1"/>
</dbReference>
<feature type="compositionally biased region" description="Basic and acidic residues" evidence="3">
    <location>
        <begin position="1"/>
        <end position="10"/>
    </location>
</feature>
<dbReference type="EMBL" id="JAAKZZ010000051">
    <property type="protein sequence ID" value="NGO68282.1"/>
    <property type="molecule type" value="Genomic_DNA"/>
</dbReference>
<evidence type="ECO:0000259" key="4">
    <source>
        <dbReference type="Pfam" id="PF13649"/>
    </source>
</evidence>
<evidence type="ECO:0000256" key="1">
    <source>
        <dbReference type="ARBA" id="ARBA00022603"/>
    </source>
</evidence>
<dbReference type="PANTHER" id="PTHR43861:SF1">
    <property type="entry name" value="TRANS-ACONITATE 2-METHYLTRANSFERASE"/>
    <property type="match status" value="1"/>
</dbReference>
<accession>A0A6G4WTV8</accession>
<proteinExistence type="predicted"/>
<evidence type="ECO:0000313" key="5">
    <source>
        <dbReference type="EMBL" id="NGO68282.1"/>
    </source>
</evidence>
<organism evidence="5 6">
    <name type="scientific">Streptomyces boncukensis</name>
    <dbReference type="NCBI Taxonomy" id="2711219"/>
    <lineage>
        <taxon>Bacteria</taxon>
        <taxon>Bacillati</taxon>
        <taxon>Actinomycetota</taxon>
        <taxon>Actinomycetes</taxon>
        <taxon>Kitasatosporales</taxon>
        <taxon>Streptomycetaceae</taxon>
        <taxon>Streptomyces</taxon>
    </lineage>
</organism>
<sequence>MNAHHTDHPTPAHAHHHAHHHGGGDGDYDLDWEAMADRLEREAELQSDLLQDAAAWLSGLLLEGGCGGPAVTRVLDVGSGPGVSTAHLARAFPHAEAVAVDGAAGLLERARTRAGREGLADRVTTRRADLPGDLADLGTADLIWTSHVVHHLGDQQSALAQLAGAVRPGGLLAVREGGLPQRFLPRDFGIGRPGFQARLDAAVEEWFAQMRSDLPDSARTVEDWPAMLAAAGLTPTGSRTFLTELRAPLGEPARDHLYDLLARAREAFAGLLADDDVGTLDALLDDGSPEGIRRRPDAFWVTASTVHTARA</sequence>
<dbReference type="AlphaFoldDB" id="A0A6G4WTV8"/>
<reference evidence="5 6" key="1">
    <citation type="submission" date="2020-02" db="EMBL/GenBank/DDBJ databases">
        <title>Whole-genome analyses of novel actinobacteria.</title>
        <authorList>
            <person name="Sahin N."/>
            <person name="Tatar D."/>
        </authorList>
    </citation>
    <scope>NUCLEOTIDE SEQUENCE [LARGE SCALE GENOMIC DNA]</scope>
    <source>
        <strain evidence="5 6">SB3404</strain>
    </source>
</reference>
<keyword evidence="6" id="KW-1185">Reference proteome</keyword>
<evidence type="ECO:0000256" key="2">
    <source>
        <dbReference type="ARBA" id="ARBA00022679"/>
    </source>
</evidence>
<comment type="caution">
    <text evidence="5">The sequence shown here is derived from an EMBL/GenBank/DDBJ whole genome shotgun (WGS) entry which is preliminary data.</text>
</comment>
<dbReference type="GO" id="GO:0008168">
    <property type="term" value="F:methyltransferase activity"/>
    <property type="evidence" value="ECO:0007669"/>
    <property type="project" value="UniProtKB-KW"/>
</dbReference>